<organism evidence="1 2">
    <name type="scientific">Puia dinghuensis</name>
    <dbReference type="NCBI Taxonomy" id="1792502"/>
    <lineage>
        <taxon>Bacteria</taxon>
        <taxon>Pseudomonadati</taxon>
        <taxon>Bacteroidota</taxon>
        <taxon>Chitinophagia</taxon>
        <taxon>Chitinophagales</taxon>
        <taxon>Chitinophagaceae</taxon>
        <taxon>Puia</taxon>
    </lineage>
</organism>
<dbReference type="Proteomes" id="UP000607559">
    <property type="component" value="Unassembled WGS sequence"/>
</dbReference>
<protein>
    <submittedName>
        <fullName evidence="1">Uncharacterized protein</fullName>
    </submittedName>
</protein>
<evidence type="ECO:0000313" key="2">
    <source>
        <dbReference type="Proteomes" id="UP000607559"/>
    </source>
</evidence>
<reference evidence="1" key="2">
    <citation type="submission" date="2020-09" db="EMBL/GenBank/DDBJ databases">
        <authorList>
            <person name="Sun Q."/>
            <person name="Zhou Y."/>
        </authorList>
    </citation>
    <scope>NUCLEOTIDE SEQUENCE</scope>
    <source>
        <strain evidence="1">CGMCC 1.15448</strain>
    </source>
</reference>
<proteinExistence type="predicted"/>
<gene>
    <name evidence="1" type="ORF">GCM10011511_15320</name>
</gene>
<accession>A0A8J2UBJ7</accession>
<dbReference type="RefSeq" id="WP_188930142.1">
    <property type="nucleotide sequence ID" value="NZ_BMJC01000001.1"/>
</dbReference>
<comment type="caution">
    <text evidence="1">The sequence shown here is derived from an EMBL/GenBank/DDBJ whole genome shotgun (WGS) entry which is preliminary data.</text>
</comment>
<evidence type="ECO:0000313" key="1">
    <source>
        <dbReference type="EMBL" id="GGA92855.1"/>
    </source>
</evidence>
<name>A0A8J2UBJ7_9BACT</name>
<sequence length="182" mass="21144">MKKRTILTGHTTLCSAFDVKATLDTPKRYYWIQTRQGIGDRLGTCTVESRTGDLGPVEYGLDSSFSYLFLDRTGELRQETYHFNQHPSINRARFLDLLSELQPHEISQEQQAFIRLEIYRSFLDYATTERPQLTEAGLEKFHEWAVRTTCHMESCPFERIAGYIPWEAREENYLSYSAKAAA</sequence>
<keyword evidence="2" id="KW-1185">Reference proteome</keyword>
<dbReference type="AlphaFoldDB" id="A0A8J2UBJ7"/>
<reference evidence="1" key="1">
    <citation type="journal article" date="2014" name="Int. J. Syst. Evol. Microbiol.">
        <title>Complete genome sequence of Corynebacterium casei LMG S-19264T (=DSM 44701T), isolated from a smear-ripened cheese.</title>
        <authorList>
            <consortium name="US DOE Joint Genome Institute (JGI-PGF)"/>
            <person name="Walter F."/>
            <person name="Albersmeier A."/>
            <person name="Kalinowski J."/>
            <person name="Ruckert C."/>
        </authorList>
    </citation>
    <scope>NUCLEOTIDE SEQUENCE</scope>
    <source>
        <strain evidence="1">CGMCC 1.15448</strain>
    </source>
</reference>
<dbReference type="EMBL" id="BMJC01000001">
    <property type="protein sequence ID" value="GGA92855.1"/>
    <property type="molecule type" value="Genomic_DNA"/>
</dbReference>